<dbReference type="InterPro" id="IPR043128">
    <property type="entry name" value="Rev_trsase/Diguanyl_cyclase"/>
</dbReference>
<evidence type="ECO:0000259" key="1">
    <source>
        <dbReference type="Pfam" id="PF17919"/>
    </source>
</evidence>
<dbReference type="InterPro" id="IPR041577">
    <property type="entry name" value="RT_RNaseH_2"/>
</dbReference>
<reference evidence="2 3" key="1">
    <citation type="journal article" date="2024" name="Nat. Commun.">
        <title>Phylogenomics reveals the evolutionary origins of lichenization in chlorophyte algae.</title>
        <authorList>
            <person name="Puginier C."/>
            <person name="Libourel C."/>
            <person name="Otte J."/>
            <person name="Skaloud P."/>
            <person name="Haon M."/>
            <person name="Grisel S."/>
            <person name="Petersen M."/>
            <person name="Berrin J.G."/>
            <person name="Delaux P.M."/>
            <person name="Dal Grande F."/>
            <person name="Keller J."/>
        </authorList>
    </citation>
    <scope>NUCLEOTIDE SEQUENCE [LARGE SCALE GENOMIC DNA]</scope>
    <source>
        <strain evidence="2 3">SAG 2145</strain>
    </source>
</reference>
<dbReference type="SUPFAM" id="SSF56672">
    <property type="entry name" value="DNA/RNA polymerases"/>
    <property type="match status" value="1"/>
</dbReference>
<comment type="caution">
    <text evidence="2">The sequence shown here is derived from an EMBL/GenBank/DDBJ whole genome shotgun (WGS) entry which is preliminary data.</text>
</comment>
<accession>A0AAW1QZP8</accession>
<dbReference type="AlphaFoldDB" id="A0AAW1QZP8"/>
<dbReference type="InterPro" id="IPR021109">
    <property type="entry name" value="Peptidase_aspartic_dom_sf"/>
</dbReference>
<dbReference type="PANTHER" id="PTHR33064:SF37">
    <property type="entry name" value="RIBONUCLEASE H"/>
    <property type="match status" value="1"/>
</dbReference>
<keyword evidence="3" id="KW-1185">Reference proteome</keyword>
<dbReference type="InterPro" id="IPR043502">
    <property type="entry name" value="DNA/RNA_pol_sf"/>
</dbReference>
<dbReference type="EMBL" id="JALJOS010000019">
    <property type="protein sequence ID" value="KAK9827014.1"/>
    <property type="molecule type" value="Genomic_DNA"/>
</dbReference>
<protein>
    <recommendedName>
        <fullName evidence="1">Reverse transcriptase/retrotransposon-derived protein RNase H-like domain-containing protein</fullName>
    </recommendedName>
</protein>
<proteinExistence type="predicted"/>
<organism evidence="2 3">
    <name type="scientific">Apatococcus lobatus</name>
    <dbReference type="NCBI Taxonomy" id="904363"/>
    <lineage>
        <taxon>Eukaryota</taxon>
        <taxon>Viridiplantae</taxon>
        <taxon>Chlorophyta</taxon>
        <taxon>core chlorophytes</taxon>
        <taxon>Trebouxiophyceae</taxon>
        <taxon>Chlorellales</taxon>
        <taxon>Chlorellaceae</taxon>
        <taxon>Apatococcus</taxon>
    </lineage>
</organism>
<dbReference type="InterPro" id="IPR051320">
    <property type="entry name" value="Viral_Replic_Matur_Polypro"/>
</dbReference>
<dbReference type="CDD" id="cd00303">
    <property type="entry name" value="retropepsin_like"/>
    <property type="match status" value="1"/>
</dbReference>
<dbReference type="Gene3D" id="3.30.70.270">
    <property type="match status" value="1"/>
</dbReference>
<feature type="domain" description="Reverse transcriptase/retrotransposon-derived protein RNase H-like" evidence="1">
    <location>
        <begin position="592"/>
        <end position="665"/>
    </location>
</feature>
<dbReference type="Gene3D" id="3.10.10.10">
    <property type="entry name" value="HIV Type 1 Reverse Transcriptase, subunit A, domain 1"/>
    <property type="match status" value="1"/>
</dbReference>
<dbReference type="Proteomes" id="UP001438707">
    <property type="component" value="Unassembled WGS sequence"/>
</dbReference>
<gene>
    <name evidence="2" type="ORF">WJX74_003601</name>
</gene>
<dbReference type="Gene3D" id="2.40.70.10">
    <property type="entry name" value="Acid Proteases"/>
    <property type="match status" value="1"/>
</dbReference>
<dbReference type="Pfam" id="PF17919">
    <property type="entry name" value="RT_RNaseH_2"/>
    <property type="match status" value="1"/>
</dbReference>
<evidence type="ECO:0000313" key="3">
    <source>
        <dbReference type="Proteomes" id="UP001438707"/>
    </source>
</evidence>
<evidence type="ECO:0000313" key="2">
    <source>
        <dbReference type="EMBL" id="KAK9827014.1"/>
    </source>
</evidence>
<dbReference type="PANTHER" id="PTHR33064">
    <property type="entry name" value="POL PROTEIN"/>
    <property type="match status" value="1"/>
</dbReference>
<name>A0AAW1QZP8_9CHLO</name>
<dbReference type="CDD" id="cd01647">
    <property type="entry name" value="RT_LTR"/>
    <property type="match status" value="1"/>
</dbReference>
<sequence length="714" mass="79856">MPLHIPPKSQLAPALQPHRAAIKALLLTCRLSADDDFFDAPELQSTCENPDESFAVFFDRLTDRVHDRFTSFDEYQADGERLSETPQLPAASADATATRAAETALSGGVAATDFVQVEREVNQRPTIMMCEVDDANNIHKEMTACSKNLQKYEKGVSLAAWKQDFYNTVSIFGRHLPQTHLCQLARNGMGSSVKKDLEASKLRVAQKLPDVMTQLESIFATREYELDIQLDRITFTEKNSAVQFIERVKKVYASCNAAYPSEIGPLRRILAKFDGVYKMQMENKFQHLLAKNPSPSLADIEHMAAEVDSALQNLRTLHVKAEAEAEVIGAVAGTKAETVAINAIRPLMHTSVAVYDVSMPTVGGKLDFKGENIQRRFAMDTGCSASCISEEAFERDQHLLLRYGRLYDMATPTKVTMLGKQVTQACKVIKHARIYIGQAYYITDLFVVPNCAFDYVLSAAWMTVYSATPCFRQGQFRIGVPAGTWNPRAFPHKHCNTVEDYRINSFSHEIVWEEAHEIANLSNRAQKDIPKTGFTTPFGNFEWVRMPFGLVNASSTFQRLINKVLADLPFAVAYIDDIFVFSDSFEEHIDHLQQAFIAIKEKLTSTPCLHLPNWDQPFIVHSDWSKGAIGAVLSQLDPETGLEHPIHFASRSLSAAERNYAPTEESSSILKAWICKSPSLSGLLSMCTLTLQDPSRFLKSILKVLRNCIHSAHD</sequence>